<dbReference type="GO" id="GO:0004301">
    <property type="term" value="F:epoxide hydrolase activity"/>
    <property type="evidence" value="ECO:0007669"/>
    <property type="project" value="UniProtKB-ARBA"/>
</dbReference>
<protein>
    <recommendedName>
        <fullName evidence="3">AB hydrolase-1 domain-containing protein</fullName>
    </recommendedName>
</protein>
<organism evidence="4 5">
    <name type="scientific">Sinocyclocheilus anshuiensis</name>
    <dbReference type="NCBI Taxonomy" id="1608454"/>
    <lineage>
        <taxon>Eukaryota</taxon>
        <taxon>Metazoa</taxon>
        <taxon>Chordata</taxon>
        <taxon>Craniata</taxon>
        <taxon>Vertebrata</taxon>
        <taxon>Euteleostomi</taxon>
        <taxon>Actinopterygii</taxon>
        <taxon>Neopterygii</taxon>
        <taxon>Teleostei</taxon>
        <taxon>Ostariophysi</taxon>
        <taxon>Cypriniformes</taxon>
        <taxon>Cyprinidae</taxon>
        <taxon>Cyprininae</taxon>
        <taxon>Sinocyclocheilus</taxon>
    </lineage>
</organism>
<dbReference type="Proteomes" id="UP000472260">
    <property type="component" value="Unassembled WGS sequence"/>
</dbReference>
<dbReference type="AlphaFoldDB" id="A0A671T3U5"/>
<evidence type="ECO:0000256" key="2">
    <source>
        <dbReference type="ARBA" id="ARBA00038334"/>
    </source>
</evidence>
<evidence type="ECO:0000313" key="5">
    <source>
        <dbReference type="Proteomes" id="UP000472260"/>
    </source>
</evidence>
<dbReference type="PRINTS" id="PR00412">
    <property type="entry name" value="EPOXHYDRLASE"/>
</dbReference>
<accession>A0A671T3U5</accession>
<dbReference type="Pfam" id="PF00561">
    <property type="entry name" value="Abhydrolase_1"/>
    <property type="match status" value="1"/>
</dbReference>
<dbReference type="PANTHER" id="PTHR43329">
    <property type="entry name" value="EPOXIDE HYDROLASE"/>
    <property type="match status" value="1"/>
</dbReference>
<sequence length="298" mass="34396">QCTVRKKPPDCLKDPALGDHAYLKGRVRRFIMKNVNSYVGDHRKPLMLYSWRYQLQEFSSHYHTVALDLRGCGDSDAPVRLEEYSLETLLYDIRDDIMKNVGHTSCILMDHDWGGMLAWHFALDRPDMVQLLIVMHAPHPASWLDAVLRRPSQLLCSGHACFFRLPMLPEIVLFLEDFKVLVRSLFCGRNLGIRNKSRRLTETQLEGYLYRLSQPGGLIAPLNYFRSLLSVPCMLIWGEADNILVEGMSGGTRPYVRGPVVIHTIPECSHWVQQDQPEKVNKLIWDFVLDKDIIKHNQ</sequence>
<dbReference type="InterPro" id="IPR000073">
    <property type="entry name" value="AB_hydrolase_1"/>
</dbReference>
<dbReference type="Ensembl" id="ENSSANT00000109327.1">
    <property type="protein sequence ID" value="ENSSANP00000103008.1"/>
    <property type="gene ID" value="ENSSANG00000050503.1"/>
</dbReference>
<reference evidence="4" key="2">
    <citation type="submission" date="2025-09" db="UniProtKB">
        <authorList>
            <consortium name="Ensembl"/>
        </authorList>
    </citation>
    <scope>IDENTIFICATION</scope>
</reference>
<proteinExistence type="inferred from homology"/>
<dbReference type="Gene3D" id="3.40.50.1820">
    <property type="entry name" value="alpha/beta hydrolase"/>
    <property type="match status" value="1"/>
</dbReference>
<keyword evidence="1" id="KW-0378">Hydrolase</keyword>
<dbReference type="PRINTS" id="PR00111">
    <property type="entry name" value="ABHYDROLASE"/>
</dbReference>
<comment type="similarity">
    <text evidence="2">Belongs to the AB hydrolase superfamily. Epoxide hydrolase family.</text>
</comment>
<reference evidence="4" key="1">
    <citation type="submission" date="2025-08" db="UniProtKB">
        <authorList>
            <consortium name="Ensembl"/>
        </authorList>
    </citation>
    <scope>IDENTIFICATION</scope>
</reference>
<name>A0A671T3U5_9TELE</name>
<dbReference type="InterPro" id="IPR000639">
    <property type="entry name" value="Epox_hydrolase-like"/>
</dbReference>
<keyword evidence="5" id="KW-1185">Reference proteome</keyword>
<dbReference type="InterPro" id="IPR029058">
    <property type="entry name" value="AB_hydrolase_fold"/>
</dbReference>
<evidence type="ECO:0000313" key="4">
    <source>
        <dbReference type="Ensembl" id="ENSSANP00000103008.1"/>
    </source>
</evidence>
<feature type="domain" description="AB hydrolase-1" evidence="3">
    <location>
        <begin position="47"/>
        <end position="146"/>
    </location>
</feature>
<evidence type="ECO:0000256" key="1">
    <source>
        <dbReference type="ARBA" id="ARBA00022801"/>
    </source>
</evidence>
<evidence type="ECO:0000259" key="3">
    <source>
        <dbReference type="Pfam" id="PF00561"/>
    </source>
</evidence>
<dbReference type="SUPFAM" id="SSF53474">
    <property type="entry name" value="alpha/beta-Hydrolases"/>
    <property type="match status" value="1"/>
</dbReference>